<keyword evidence="1" id="KW-0812">Transmembrane</keyword>
<dbReference type="AlphaFoldDB" id="A0A167NHJ3"/>
<evidence type="ECO:0000256" key="1">
    <source>
        <dbReference type="SAM" id="Phobius"/>
    </source>
</evidence>
<feature type="transmembrane region" description="Helical" evidence="1">
    <location>
        <begin position="34"/>
        <end position="56"/>
    </location>
</feature>
<accession>A0A167NHJ3</accession>
<keyword evidence="1" id="KW-0472">Membrane</keyword>
<keyword evidence="3" id="KW-1185">Reference proteome</keyword>
<dbReference type="STRING" id="1081102.A0A167NHJ3"/>
<proteinExistence type="predicted"/>
<comment type="caution">
    <text evidence="2">The sequence shown here is derived from an EMBL/GenBank/DDBJ whole genome shotgun (WGS) entry which is preliminary data.</text>
</comment>
<sequence>MDHFQNQKQELPVVYVDNGFSPSHKTKGQRVYSAIAKALLFAVFTGLCLALAYQVVHFQQDYDSLLAKYNTLLGQNHGFLSDTPPAVSLFRRGMSVDNVSYTSTTTTLTEGVTITIRTTASPTFPTATFLSPVLPTTSAALTGCGPSIPPETVTVTVTASPTQAEPTDLTSVTVTTTLAPSSSPTPTSYPLFTTVVATRFTTTTIYVTSSGLVSPKLETLTVVATATVLQTSTDVLTVDSDGTLIPGATATSTAVGVFDTDTPSTLAGFATARTTSYGHYPNGTSSVGLYNSTAHGGDVALSTASFTLTVPARETSTGAVGGSAGIAATRGTITGQHPFATVTVSEAHKNRGVFPAALVAVILAAVVHF</sequence>
<dbReference type="Proteomes" id="UP000076874">
    <property type="component" value="Unassembled WGS sequence"/>
</dbReference>
<evidence type="ECO:0000313" key="2">
    <source>
        <dbReference type="EMBL" id="OAA55564.1"/>
    </source>
</evidence>
<reference evidence="2 3" key="1">
    <citation type="journal article" date="2016" name="Genome Biol. Evol.">
        <title>Divergent and convergent evolution of fungal pathogenicity.</title>
        <authorList>
            <person name="Shang Y."/>
            <person name="Xiao G."/>
            <person name="Zheng P."/>
            <person name="Cen K."/>
            <person name="Zhan S."/>
            <person name="Wang C."/>
        </authorList>
    </citation>
    <scope>NUCLEOTIDE SEQUENCE [LARGE SCALE GENOMIC DNA]</scope>
    <source>
        <strain evidence="2 3">RCEF 264</strain>
    </source>
</reference>
<keyword evidence="1" id="KW-1133">Transmembrane helix</keyword>
<organism evidence="2 3">
    <name type="scientific">Niveomyces insectorum RCEF 264</name>
    <dbReference type="NCBI Taxonomy" id="1081102"/>
    <lineage>
        <taxon>Eukaryota</taxon>
        <taxon>Fungi</taxon>
        <taxon>Dikarya</taxon>
        <taxon>Ascomycota</taxon>
        <taxon>Pezizomycotina</taxon>
        <taxon>Sordariomycetes</taxon>
        <taxon>Hypocreomycetidae</taxon>
        <taxon>Hypocreales</taxon>
        <taxon>Cordycipitaceae</taxon>
        <taxon>Niveomyces</taxon>
    </lineage>
</organism>
<evidence type="ECO:0000313" key="3">
    <source>
        <dbReference type="Proteomes" id="UP000076874"/>
    </source>
</evidence>
<protein>
    <submittedName>
        <fullName evidence="2">Uncharacterized protein</fullName>
    </submittedName>
</protein>
<gene>
    <name evidence="2" type="ORF">SPI_08248</name>
</gene>
<dbReference type="EMBL" id="AZHD01000019">
    <property type="protein sequence ID" value="OAA55564.1"/>
    <property type="molecule type" value="Genomic_DNA"/>
</dbReference>
<name>A0A167NHJ3_9HYPO</name>